<dbReference type="FunFam" id="3.10.20.740:FF:000005">
    <property type="entry name" value="NADH:ubiquinone oxidoreductase subunit"/>
    <property type="match status" value="1"/>
</dbReference>
<dbReference type="InterPro" id="IPR004108">
    <property type="entry name" value="Fe_hydrogenase_lsu_C"/>
</dbReference>
<dbReference type="GO" id="GO:0051537">
    <property type="term" value="F:2 iron, 2 sulfur cluster binding"/>
    <property type="evidence" value="ECO:0007669"/>
    <property type="project" value="UniProtKB-KW"/>
</dbReference>
<evidence type="ECO:0000313" key="14">
    <source>
        <dbReference type="Proteomes" id="UP000218257"/>
    </source>
</evidence>
<dbReference type="Pfam" id="PF10588">
    <property type="entry name" value="NADH-G_4Fe-4S_3"/>
    <property type="match status" value="1"/>
</dbReference>
<dbReference type="Gene3D" id="3.30.70.20">
    <property type="match status" value="1"/>
</dbReference>
<gene>
    <name evidence="12" type="ORF">DA01_03250</name>
    <name evidence="11" type="ORF">DEHALATV1_0156</name>
</gene>
<dbReference type="InterPro" id="IPR036991">
    <property type="entry name" value="Fe_hydrogenase_ssu_sf"/>
</dbReference>
<keyword evidence="4" id="KW-0677">Repeat</keyword>
<evidence type="ECO:0000313" key="13">
    <source>
        <dbReference type="Proteomes" id="UP000053577"/>
    </source>
</evidence>
<keyword evidence="6" id="KW-0408">Iron</keyword>
<evidence type="ECO:0000256" key="1">
    <source>
        <dbReference type="ARBA" id="ARBA00022485"/>
    </source>
</evidence>
<evidence type="ECO:0000256" key="2">
    <source>
        <dbReference type="ARBA" id="ARBA00022714"/>
    </source>
</evidence>
<keyword evidence="5" id="KW-0560">Oxidoreductase</keyword>
<evidence type="ECO:0000259" key="10">
    <source>
        <dbReference type="PROSITE" id="PS51839"/>
    </source>
</evidence>
<dbReference type="eggNOG" id="COG4624">
    <property type="taxonomic scope" value="Bacteria"/>
</dbReference>
<evidence type="ECO:0000256" key="3">
    <source>
        <dbReference type="ARBA" id="ARBA00022723"/>
    </source>
</evidence>
<dbReference type="InterPro" id="IPR019574">
    <property type="entry name" value="NADH_UbQ_OxRdtase_Gsu_4Fe4S-bd"/>
</dbReference>
<dbReference type="FunFam" id="4.10.260.20:FF:000001">
    <property type="entry name" value="NADP-reducing hydrogenase subunit HndD"/>
    <property type="match status" value="1"/>
</dbReference>
<dbReference type="FunFam" id="3.30.70.20:FF:000035">
    <property type="entry name" value="Iron hydrogenase 1"/>
    <property type="match status" value="1"/>
</dbReference>
<dbReference type="InterPro" id="IPR003149">
    <property type="entry name" value="Fe_hydrogenase_ssu"/>
</dbReference>
<dbReference type="InterPro" id="IPR054351">
    <property type="entry name" value="NADH_UbQ_OxRdtase_ferredoxin"/>
</dbReference>
<evidence type="ECO:0000256" key="7">
    <source>
        <dbReference type="ARBA" id="ARBA00023014"/>
    </source>
</evidence>
<dbReference type="GO" id="GO:0005506">
    <property type="term" value="F:iron ion binding"/>
    <property type="evidence" value="ECO:0007669"/>
    <property type="project" value="InterPro"/>
</dbReference>
<keyword evidence="3" id="KW-0479">Metal-binding</keyword>
<dbReference type="EMBL" id="AP017649">
    <property type="protein sequence ID" value="BAZ96784.1"/>
    <property type="molecule type" value="Genomic_DNA"/>
</dbReference>
<dbReference type="InterPro" id="IPR013352">
    <property type="entry name" value="Fe_hydrogenase_subset"/>
</dbReference>
<evidence type="ECO:0000313" key="11">
    <source>
        <dbReference type="EMBL" id="BAZ96784.1"/>
    </source>
</evidence>
<evidence type="ECO:0000313" key="12">
    <source>
        <dbReference type="EMBL" id="KSV18433.1"/>
    </source>
</evidence>
<dbReference type="SMART" id="SM00902">
    <property type="entry name" value="Fe_hyd_SSU"/>
    <property type="match status" value="1"/>
</dbReference>
<dbReference type="SUPFAM" id="SSF54292">
    <property type="entry name" value="2Fe-2S ferredoxin-like"/>
    <property type="match status" value="1"/>
</dbReference>
<protein>
    <submittedName>
        <fullName evidence="12">Ferredoxin</fullName>
    </submittedName>
    <submittedName>
        <fullName evidence="11">Iron hydrogenase, catalytic subunit</fullName>
    </submittedName>
</protein>
<dbReference type="PROSITE" id="PS00198">
    <property type="entry name" value="4FE4S_FER_1"/>
    <property type="match status" value="1"/>
</dbReference>
<feature type="domain" description="4Fe-4S His(Cys)3-ligated-type" evidence="10">
    <location>
        <begin position="78"/>
        <end position="117"/>
    </location>
</feature>
<dbReference type="Gene3D" id="4.10.260.20">
    <property type="entry name" value="Iron hydrogenase, small subunit"/>
    <property type="match status" value="1"/>
</dbReference>
<dbReference type="SUPFAM" id="SSF53920">
    <property type="entry name" value="Fe-only hydrogenase"/>
    <property type="match status" value="1"/>
</dbReference>
<feature type="domain" description="2Fe-2S ferredoxin-type" evidence="8">
    <location>
        <begin position="1"/>
        <end position="78"/>
    </location>
</feature>
<dbReference type="PROSITE" id="PS51085">
    <property type="entry name" value="2FE2S_FER_2"/>
    <property type="match status" value="1"/>
</dbReference>
<dbReference type="PROSITE" id="PS51379">
    <property type="entry name" value="4FE4S_FER_2"/>
    <property type="match status" value="2"/>
</dbReference>
<dbReference type="InterPro" id="IPR009016">
    <property type="entry name" value="Fe_hydrogenase"/>
</dbReference>
<dbReference type="GO" id="GO:0051539">
    <property type="term" value="F:4 iron, 4 sulfur cluster binding"/>
    <property type="evidence" value="ECO:0007669"/>
    <property type="project" value="UniProtKB-KW"/>
</dbReference>
<dbReference type="OrthoDB" id="9805142at2"/>
<feature type="domain" description="4Fe-4S ferredoxin-type" evidence="9">
    <location>
        <begin position="177"/>
        <end position="210"/>
    </location>
</feature>
<reference evidence="12 13" key="1">
    <citation type="journal article" date="2015" name="Sci. Rep.">
        <title>A comparative genomics and reductive dehalogenase gene transcription study of two chloroethene-respiring bacteria, Dehalococcoides mccartyi strains MB and 11a.</title>
        <authorList>
            <person name="Low A."/>
            <person name="Shen Z."/>
            <person name="Cheng D."/>
            <person name="Rogers M.J."/>
            <person name="Lee P.K."/>
            <person name="He J."/>
        </authorList>
    </citation>
    <scope>NUCLEOTIDE SEQUENCE [LARGE SCALE GENOMIC DNA]</scope>
    <source>
        <strain evidence="12 13">MB</strain>
    </source>
</reference>
<keyword evidence="7" id="KW-0411">Iron-sulfur</keyword>
<dbReference type="GeneID" id="3230473"/>
<keyword evidence="1" id="KW-0004">4Fe-4S</keyword>
<dbReference type="eggNOG" id="COG3383">
    <property type="taxonomic scope" value="Bacteria"/>
</dbReference>
<dbReference type="Gene3D" id="3.40.50.1780">
    <property type="match status" value="1"/>
</dbReference>
<accession>A0A0V8M4I1</accession>
<dbReference type="InterPro" id="IPR049830">
    <property type="entry name" value="HndD"/>
</dbReference>
<dbReference type="Pfam" id="PF02256">
    <property type="entry name" value="Fe_hyd_SSU"/>
    <property type="match status" value="1"/>
</dbReference>
<dbReference type="SUPFAM" id="SSF54862">
    <property type="entry name" value="4Fe-4S ferredoxins"/>
    <property type="match status" value="1"/>
</dbReference>
<dbReference type="InterPro" id="IPR001041">
    <property type="entry name" value="2Fe-2S_ferredoxin-type"/>
</dbReference>
<dbReference type="NCBIfam" id="TIGR02512">
    <property type="entry name" value="FeFe_hydrog_A"/>
    <property type="match status" value="1"/>
</dbReference>
<dbReference type="AlphaFoldDB" id="A0A0V8M4I1"/>
<evidence type="ECO:0000259" key="8">
    <source>
        <dbReference type="PROSITE" id="PS51085"/>
    </source>
</evidence>
<dbReference type="RefSeq" id="WP_010935952.1">
    <property type="nucleotide sequence ID" value="NZ_AP017649.1"/>
</dbReference>
<dbReference type="InterPro" id="IPR017896">
    <property type="entry name" value="4Fe4S_Fe-S-bd"/>
</dbReference>
<dbReference type="InterPro" id="IPR017900">
    <property type="entry name" value="4Fe4S_Fe_S_CS"/>
</dbReference>
<organism evidence="12 13">
    <name type="scientific">Dehalococcoides mccartyi</name>
    <dbReference type="NCBI Taxonomy" id="61435"/>
    <lineage>
        <taxon>Bacteria</taxon>
        <taxon>Bacillati</taxon>
        <taxon>Chloroflexota</taxon>
        <taxon>Dehalococcoidia</taxon>
        <taxon>Dehalococcoidales</taxon>
        <taxon>Dehalococcoidaceae</taxon>
        <taxon>Dehalococcoides</taxon>
    </lineage>
</organism>
<dbReference type="CDD" id="cd00207">
    <property type="entry name" value="fer2"/>
    <property type="match status" value="1"/>
</dbReference>
<dbReference type="InterPro" id="IPR050340">
    <property type="entry name" value="Cytosolic_Fe-S_CAF"/>
</dbReference>
<evidence type="ECO:0000259" key="9">
    <source>
        <dbReference type="PROSITE" id="PS51379"/>
    </source>
</evidence>
<evidence type="ECO:0000256" key="6">
    <source>
        <dbReference type="ARBA" id="ARBA00023004"/>
    </source>
</evidence>
<dbReference type="PANTHER" id="PTHR11615">
    <property type="entry name" value="NITRATE, FORMATE, IRON DEHYDROGENASE"/>
    <property type="match status" value="1"/>
</dbReference>
<dbReference type="PROSITE" id="PS51839">
    <property type="entry name" value="4FE4S_HC3"/>
    <property type="match status" value="1"/>
</dbReference>
<dbReference type="PATRIC" id="fig|61435.5.peg.651"/>
<keyword evidence="2" id="KW-0001">2Fe-2S</keyword>
<dbReference type="Pfam" id="PF13510">
    <property type="entry name" value="Fer2_4"/>
    <property type="match status" value="1"/>
</dbReference>
<dbReference type="Proteomes" id="UP000218257">
    <property type="component" value="Chromosome"/>
</dbReference>
<dbReference type="Proteomes" id="UP000053577">
    <property type="component" value="Unassembled WGS sequence"/>
</dbReference>
<dbReference type="NCBIfam" id="NF040763">
    <property type="entry name" value="FeFe_hydrog_A6"/>
    <property type="match status" value="1"/>
</dbReference>
<proteinExistence type="predicted"/>
<dbReference type="Gene3D" id="3.10.20.740">
    <property type="match status" value="1"/>
</dbReference>
<dbReference type="SMART" id="SM00929">
    <property type="entry name" value="NADH-G_4Fe-4S_3"/>
    <property type="match status" value="1"/>
</dbReference>
<reference evidence="11 14" key="2">
    <citation type="journal article" date="2017" name="Sci. Rep.">
        <title>Isolation and genomic characterization of a Dehalococcoides strain suggests genomic rearrangement during culture.</title>
        <authorList>
            <person name="Yohda M."/>
            <person name="Ikegami K."/>
            <person name="Aita Y."/>
            <person name="Kitajima M."/>
            <person name="Takechi A."/>
            <person name="Iwamoto M."/>
            <person name="Fukuda T."/>
            <person name="Tamura N."/>
            <person name="Shibasaki J."/>
            <person name="Koike S."/>
            <person name="Komatsu D."/>
            <person name="Miyagi S."/>
            <person name="Nishimura M."/>
            <person name="Uchino Y."/>
            <person name="Shiroma A."/>
            <person name="Shimoji M."/>
            <person name="Tamotsu H."/>
            <person name="Ashimine N."/>
            <person name="Shinzato M."/>
            <person name="Ohki S."/>
            <person name="Nakano K."/>
            <person name="Teruya K."/>
            <person name="Satou K."/>
            <person name="Hirano T."/>
            <person name="Yagi O."/>
        </authorList>
    </citation>
    <scope>NUCLEOTIDE SEQUENCE [LARGE SCALE GENOMIC DNA]</scope>
    <source>
        <strain evidence="11 14">UCH-ATV1</strain>
    </source>
</reference>
<dbReference type="Gene3D" id="3.40.950.10">
    <property type="entry name" value="Fe-only Hydrogenase (Larger Subunit), Chain L, domain 3"/>
    <property type="match status" value="1"/>
</dbReference>
<sequence length="573" mass="62797">MVTLNIDNKQISVPEGTTIMQAAKQANINIPHLCYFEGLKSYSGCRVCVVEIEGEPRLATSCSRKVAEGMKVNTHSARVRRARRTILEILLANHPQDCFNCERNQNCDLLRLAFECGVKKLRFEESEKRVLPIDSTSPSIIRDPNKCIACGRCVRVCHDIQTVNAIGFINKGPDTMVATSMDRGMGNVACANCGQCILVCPVGAIKERSAVDAVWAAIADPTKHVVVQEAPSVRVSLGEELGLPAGTLVAKKMYAALRRLGFDAVFDTNFTADLTIMEEGSELVERVKDGGVLPQITSCCPGWVKFMEHYYPELAPNVSSAKSPQQMFGAVCKTYYAEKSGIDPKDIINVSVMPCTAKKFECQRPEMNDSGFKDVDYVLTTRELARMIKEAGLDFASLDEEPAEDLLGLYTGAATIFGATGGVMEAAIRSAYTLITGRELENLDIEPVRGLEGIKTASVNIDGLEVKVAVAHGLGNARHLLDEIKEGVSPYHFIEIMACPGGCVGGGGQPIRFDSTLKKKRGEALYEEDRNMAKRCSHHNPSVEKIYKDYLEKPLGKRSHKLLHTEYTSRPVV</sequence>
<feature type="domain" description="4Fe-4S ferredoxin-type" evidence="9">
    <location>
        <begin position="138"/>
        <end position="168"/>
    </location>
</feature>
<dbReference type="Pfam" id="PF02906">
    <property type="entry name" value="Fe_hyd_lg_C"/>
    <property type="match status" value="1"/>
</dbReference>
<dbReference type="Pfam" id="PF22117">
    <property type="entry name" value="Fer4_Nqo3"/>
    <property type="match status" value="1"/>
</dbReference>
<name>A0A0V8M4I1_9CHLR</name>
<dbReference type="GO" id="GO:0008901">
    <property type="term" value="F:ferredoxin hydrogenase activity"/>
    <property type="evidence" value="ECO:0007669"/>
    <property type="project" value="InterPro"/>
</dbReference>
<dbReference type="EMBL" id="JGYD01000011">
    <property type="protein sequence ID" value="KSV18433.1"/>
    <property type="molecule type" value="Genomic_DNA"/>
</dbReference>
<evidence type="ECO:0000256" key="4">
    <source>
        <dbReference type="ARBA" id="ARBA00022737"/>
    </source>
</evidence>
<evidence type="ECO:0000256" key="5">
    <source>
        <dbReference type="ARBA" id="ARBA00023002"/>
    </source>
</evidence>
<dbReference type="InterPro" id="IPR036010">
    <property type="entry name" value="2Fe-2S_ferredoxin-like_sf"/>
</dbReference>